<keyword evidence="4" id="KW-0309">Germination</keyword>
<protein>
    <submittedName>
        <fullName evidence="9">Spore germination protein (Amino acid permease)</fullName>
    </submittedName>
</protein>
<feature type="transmembrane region" description="Helical" evidence="8">
    <location>
        <begin position="188"/>
        <end position="206"/>
    </location>
</feature>
<dbReference type="RefSeq" id="WP_165873832.1">
    <property type="nucleotide sequence ID" value="NZ_SLXV01000058.1"/>
</dbReference>
<comment type="similarity">
    <text evidence="2">Belongs to the amino acid-polyamine-organocation (APC) superfamily. Spore germination protein (SGP) (TC 2.A.3.9) family.</text>
</comment>
<feature type="transmembrane region" description="Helical" evidence="8">
    <location>
        <begin position="83"/>
        <end position="104"/>
    </location>
</feature>
<feature type="transmembrane region" description="Helical" evidence="8">
    <location>
        <begin position="119"/>
        <end position="137"/>
    </location>
</feature>
<keyword evidence="10" id="KW-1185">Reference proteome</keyword>
<dbReference type="GO" id="GO:0009847">
    <property type="term" value="P:spore germination"/>
    <property type="evidence" value="ECO:0007669"/>
    <property type="project" value="InterPro"/>
</dbReference>
<gene>
    <name evidence="9" type="ORF">EDD57_15810</name>
</gene>
<keyword evidence="6 8" id="KW-1133">Transmembrane helix</keyword>
<dbReference type="Pfam" id="PF03845">
    <property type="entry name" value="Spore_permease"/>
    <property type="match status" value="1"/>
</dbReference>
<proteinExistence type="inferred from homology"/>
<dbReference type="AlphaFoldDB" id="A0A4R2RGW2"/>
<reference evidence="9 10" key="1">
    <citation type="submission" date="2019-03" db="EMBL/GenBank/DDBJ databases">
        <title>Genomic Encyclopedia of Type Strains, Phase IV (KMG-IV): sequencing the most valuable type-strain genomes for metagenomic binning, comparative biology and taxonomic classification.</title>
        <authorList>
            <person name="Goeker M."/>
        </authorList>
    </citation>
    <scope>NUCLEOTIDE SEQUENCE [LARGE SCALE GENOMIC DNA]</scope>
    <source>
        <strain evidence="9 10">DSM 46831</strain>
    </source>
</reference>
<evidence type="ECO:0000256" key="2">
    <source>
        <dbReference type="ARBA" id="ARBA00007998"/>
    </source>
</evidence>
<name>A0A4R2RGW2_9BACL</name>
<dbReference type="EMBL" id="SLXV01000058">
    <property type="protein sequence ID" value="TCP61818.1"/>
    <property type="molecule type" value="Genomic_DNA"/>
</dbReference>
<feature type="transmembrane region" description="Helical" evidence="8">
    <location>
        <begin position="307"/>
        <end position="328"/>
    </location>
</feature>
<keyword evidence="3" id="KW-0813">Transport</keyword>
<dbReference type="GO" id="GO:0016020">
    <property type="term" value="C:membrane"/>
    <property type="evidence" value="ECO:0007669"/>
    <property type="project" value="UniProtKB-SubCell"/>
</dbReference>
<evidence type="ECO:0000256" key="6">
    <source>
        <dbReference type="ARBA" id="ARBA00022989"/>
    </source>
</evidence>
<keyword evidence="5 8" id="KW-0812">Transmembrane</keyword>
<evidence type="ECO:0000313" key="10">
    <source>
        <dbReference type="Proteomes" id="UP000294746"/>
    </source>
</evidence>
<feature type="transmembrane region" description="Helical" evidence="8">
    <location>
        <begin position="41"/>
        <end position="62"/>
    </location>
</feature>
<evidence type="ECO:0000256" key="8">
    <source>
        <dbReference type="SAM" id="Phobius"/>
    </source>
</evidence>
<feature type="transmembrane region" description="Helical" evidence="8">
    <location>
        <begin position="144"/>
        <end position="168"/>
    </location>
</feature>
<feature type="transmembrane region" description="Helical" evidence="8">
    <location>
        <begin position="334"/>
        <end position="356"/>
    </location>
</feature>
<feature type="transmembrane region" description="Helical" evidence="8">
    <location>
        <begin position="273"/>
        <end position="295"/>
    </location>
</feature>
<keyword evidence="7 8" id="KW-0472">Membrane</keyword>
<dbReference type="PANTHER" id="PTHR34975">
    <property type="entry name" value="SPORE GERMINATION PROTEIN A2"/>
    <property type="match status" value="1"/>
</dbReference>
<sequence>MDRANSISIVHISMIGLVAIGFKSHVLVIPPLIQTAGRDSWMTPIIILFVALLWAPLLMYIHKKTQDQNQSLFLWLRDHIGKIPTYIISFLVMLECMSIVAFALNDTIVWTSISYLPATPNYFLTVILATTSFYLALKGLKTLAVVNFVLIFAIVAFGFFVSISNIQVKNYSLLMPFLENGIGPVLKGSIYPASGIVEMVIFLLLQHRIKKPLKYKHLAWNIVLLSSLAIGPLMGAIIEFGPKEAARLRYPAFEEWGLVQLSEFIGHLDFLSIYQWLSGAFIRISLYLIIIAEIFPLQKKQTRKWMMFGVIALSTILVCIGASDTVFYKWEKILFLPLTAYIFFSISLILGFSVWLGSKKSKKKAQG</sequence>
<evidence type="ECO:0000256" key="3">
    <source>
        <dbReference type="ARBA" id="ARBA00022448"/>
    </source>
</evidence>
<dbReference type="Proteomes" id="UP000294746">
    <property type="component" value="Unassembled WGS sequence"/>
</dbReference>
<feature type="transmembrane region" description="Helical" evidence="8">
    <location>
        <begin position="218"/>
        <end position="238"/>
    </location>
</feature>
<evidence type="ECO:0000256" key="5">
    <source>
        <dbReference type="ARBA" id="ARBA00022692"/>
    </source>
</evidence>
<feature type="transmembrane region" description="Helical" evidence="8">
    <location>
        <begin position="7"/>
        <end position="29"/>
    </location>
</feature>
<evidence type="ECO:0000313" key="9">
    <source>
        <dbReference type="EMBL" id="TCP61818.1"/>
    </source>
</evidence>
<evidence type="ECO:0000256" key="4">
    <source>
        <dbReference type="ARBA" id="ARBA00022544"/>
    </source>
</evidence>
<evidence type="ECO:0000256" key="1">
    <source>
        <dbReference type="ARBA" id="ARBA00004141"/>
    </source>
</evidence>
<dbReference type="NCBIfam" id="TIGR00912">
    <property type="entry name" value="2A0309"/>
    <property type="match status" value="1"/>
</dbReference>
<evidence type="ECO:0000256" key="7">
    <source>
        <dbReference type="ARBA" id="ARBA00023136"/>
    </source>
</evidence>
<comment type="subcellular location">
    <subcellularLocation>
        <location evidence="1">Membrane</location>
        <topology evidence="1">Multi-pass membrane protein</topology>
    </subcellularLocation>
</comment>
<comment type="caution">
    <text evidence="9">The sequence shown here is derived from an EMBL/GenBank/DDBJ whole genome shotgun (WGS) entry which is preliminary data.</text>
</comment>
<organism evidence="9 10">
    <name type="scientific">Baia soyae</name>
    <dbReference type="NCBI Taxonomy" id="1544746"/>
    <lineage>
        <taxon>Bacteria</taxon>
        <taxon>Bacillati</taxon>
        <taxon>Bacillota</taxon>
        <taxon>Bacilli</taxon>
        <taxon>Bacillales</taxon>
        <taxon>Thermoactinomycetaceae</taxon>
        <taxon>Baia</taxon>
    </lineage>
</organism>
<dbReference type="InterPro" id="IPR004761">
    <property type="entry name" value="Spore_GerAB"/>
</dbReference>
<accession>A0A4R2RGW2</accession>
<dbReference type="PANTHER" id="PTHR34975:SF2">
    <property type="entry name" value="SPORE GERMINATION PROTEIN A2"/>
    <property type="match status" value="1"/>
</dbReference>